<accession>K1PW21</accession>
<sequence length="86" mass="9422">MDLENNLTNPTYPSPPPIPIPTSLSDPPTPLHPSSPADKLTDPPVSEITHPDSAAALPPTRNDDDLQPRPTRVRHPPKWLSDYVCD</sequence>
<gene>
    <name evidence="2" type="ORF">CGI_10017348</name>
</gene>
<evidence type="ECO:0000313" key="2">
    <source>
        <dbReference type="EMBL" id="EKC23184.1"/>
    </source>
</evidence>
<organism evidence="2">
    <name type="scientific">Magallana gigas</name>
    <name type="common">Pacific oyster</name>
    <name type="synonym">Crassostrea gigas</name>
    <dbReference type="NCBI Taxonomy" id="29159"/>
    <lineage>
        <taxon>Eukaryota</taxon>
        <taxon>Metazoa</taxon>
        <taxon>Spiralia</taxon>
        <taxon>Lophotrochozoa</taxon>
        <taxon>Mollusca</taxon>
        <taxon>Bivalvia</taxon>
        <taxon>Autobranchia</taxon>
        <taxon>Pteriomorphia</taxon>
        <taxon>Ostreida</taxon>
        <taxon>Ostreoidea</taxon>
        <taxon>Ostreidae</taxon>
        <taxon>Magallana</taxon>
    </lineage>
</organism>
<name>K1PW21_MAGGI</name>
<evidence type="ECO:0000256" key="1">
    <source>
        <dbReference type="SAM" id="MobiDB-lite"/>
    </source>
</evidence>
<proteinExistence type="predicted"/>
<feature type="region of interest" description="Disordered" evidence="1">
    <location>
        <begin position="1"/>
        <end position="86"/>
    </location>
</feature>
<dbReference type="HOGENOM" id="CLU_2500080_0_0_1"/>
<dbReference type="EMBL" id="JH816014">
    <property type="protein sequence ID" value="EKC23184.1"/>
    <property type="molecule type" value="Genomic_DNA"/>
</dbReference>
<protein>
    <submittedName>
        <fullName evidence="2">Uncharacterized protein</fullName>
    </submittedName>
</protein>
<reference evidence="2" key="1">
    <citation type="journal article" date="2012" name="Nature">
        <title>The oyster genome reveals stress adaptation and complexity of shell formation.</title>
        <authorList>
            <person name="Zhang G."/>
            <person name="Fang X."/>
            <person name="Guo X."/>
            <person name="Li L."/>
            <person name="Luo R."/>
            <person name="Xu F."/>
            <person name="Yang P."/>
            <person name="Zhang L."/>
            <person name="Wang X."/>
            <person name="Qi H."/>
            <person name="Xiong Z."/>
            <person name="Que H."/>
            <person name="Xie Y."/>
            <person name="Holland P.W."/>
            <person name="Paps J."/>
            <person name="Zhu Y."/>
            <person name="Wu F."/>
            <person name="Chen Y."/>
            <person name="Wang J."/>
            <person name="Peng C."/>
            <person name="Meng J."/>
            <person name="Yang L."/>
            <person name="Liu J."/>
            <person name="Wen B."/>
            <person name="Zhang N."/>
            <person name="Huang Z."/>
            <person name="Zhu Q."/>
            <person name="Feng Y."/>
            <person name="Mount A."/>
            <person name="Hedgecock D."/>
            <person name="Xu Z."/>
            <person name="Liu Y."/>
            <person name="Domazet-Loso T."/>
            <person name="Du Y."/>
            <person name="Sun X."/>
            <person name="Zhang S."/>
            <person name="Liu B."/>
            <person name="Cheng P."/>
            <person name="Jiang X."/>
            <person name="Li J."/>
            <person name="Fan D."/>
            <person name="Wang W."/>
            <person name="Fu W."/>
            <person name="Wang T."/>
            <person name="Wang B."/>
            <person name="Zhang J."/>
            <person name="Peng Z."/>
            <person name="Li Y."/>
            <person name="Li N."/>
            <person name="Wang J."/>
            <person name="Chen M."/>
            <person name="He Y."/>
            <person name="Tan F."/>
            <person name="Song X."/>
            <person name="Zheng Q."/>
            <person name="Huang R."/>
            <person name="Yang H."/>
            <person name="Du X."/>
            <person name="Chen L."/>
            <person name="Yang M."/>
            <person name="Gaffney P.M."/>
            <person name="Wang S."/>
            <person name="Luo L."/>
            <person name="She Z."/>
            <person name="Ming Y."/>
            <person name="Huang W."/>
            <person name="Zhang S."/>
            <person name="Huang B."/>
            <person name="Zhang Y."/>
            <person name="Qu T."/>
            <person name="Ni P."/>
            <person name="Miao G."/>
            <person name="Wang J."/>
            <person name="Wang Q."/>
            <person name="Steinberg C.E."/>
            <person name="Wang H."/>
            <person name="Li N."/>
            <person name="Qian L."/>
            <person name="Zhang G."/>
            <person name="Li Y."/>
            <person name="Yang H."/>
            <person name="Liu X."/>
            <person name="Wang J."/>
            <person name="Yin Y."/>
            <person name="Wang J."/>
        </authorList>
    </citation>
    <scope>NUCLEOTIDE SEQUENCE [LARGE SCALE GENOMIC DNA]</scope>
    <source>
        <strain evidence="2">05x7-T-G4-1.051#20</strain>
    </source>
</reference>
<dbReference type="AlphaFoldDB" id="K1PW21"/>
<dbReference type="InParanoid" id="K1PW21"/>